<dbReference type="InterPro" id="IPR005841">
    <property type="entry name" value="Alpha-D-phosphohexomutase_SF"/>
</dbReference>
<evidence type="ECO:0000256" key="1">
    <source>
        <dbReference type="ARBA" id="ARBA00001946"/>
    </source>
</evidence>
<dbReference type="CDD" id="cd05799">
    <property type="entry name" value="PGM2"/>
    <property type="match status" value="1"/>
</dbReference>
<evidence type="ECO:0000259" key="8">
    <source>
        <dbReference type="Pfam" id="PF00408"/>
    </source>
</evidence>
<proteinExistence type="inferred from homology"/>
<keyword evidence="4" id="KW-0479">Metal-binding</keyword>
<dbReference type="InterPro" id="IPR005844">
    <property type="entry name" value="A-D-PHexomutase_a/b/a-I"/>
</dbReference>
<dbReference type="PROSITE" id="PS00710">
    <property type="entry name" value="PGM_PMM"/>
    <property type="match status" value="1"/>
</dbReference>
<dbReference type="Gene3D" id="3.30.310.50">
    <property type="entry name" value="Alpha-D-phosphohexomutase, C-terminal domain"/>
    <property type="match status" value="1"/>
</dbReference>
<keyword evidence="6 12" id="KW-0413">Isomerase</keyword>
<sequence length="633" mass="65433">MSTAQPPQPTEPPQPPAPTVFTEGFDAEIVRSWIADDPDEQTRTELTSLLEAAIGSDGAAGDPAAVAELEDRFAAPLTFGTAGLRGALGGGPNRMNRAVVIRAAAGLAGFLRETLGEGFRVVIGCDARYGSADFARDTAAVVTAAGGQALLLPEQLPTPVLAFALGHLDADAGVMVTASHNPPQDNGYKVYLGARPLQVVLERQGDAQAAAAAEAGAGAQIVPPFDDLIAAHIAGIATVADTPRAESGWETVNEQIVEDYLSSIDALGQQLGAVRTAPLRIVITSLHGVGGATMRAALQRAGFDDVHAVAAQEQPDPDFPTVTFPNPEEDGALDAAIALADEVGADLIIANDPDADRMSAAIPVRPAAGADPGAAAGGSAGAAGRAAVGAAGGAGGWRQLTGDEVGLLLGEHIAARFEASAAQTPEHRAVLANSIVSSRALAAAARAHGLEHAATLTGFKWISRVPGVAFGYEEALGYCVDPQMVRDKDGISAGVVFASLVSALAQRGRSVDDELERVRRRDGAFVTRPLTFRLTDTSLIGEAMARLRAAAPEQLAGHDVTEVIDLAEGSPQLPPTDGIMLLSAAGDRVIIRPSGTEPKLKCYLEAVGTFAEIETARARLEQMRADLQLYFRL</sequence>
<comment type="cofactor">
    <cofactor evidence="1">
        <name>Mg(2+)</name>
        <dbReference type="ChEBI" id="CHEBI:18420"/>
    </cofactor>
</comment>
<keyword evidence="3" id="KW-0597">Phosphoprotein</keyword>
<dbReference type="InterPro" id="IPR016055">
    <property type="entry name" value="A-D-PHexomutase_a/b/a-I/II/III"/>
</dbReference>
<dbReference type="GO" id="GO:0016853">
    <property type="term" value="F:isomerase activity"/>
    <property type="evidence" value="ECO:0007669"/>
    <property type="project" value="UniProtKB-KW"/>
</dbReference>
<name>A0ABV5X3E8_9MICO</name>
<gene>
    <name evidence="12" type="ORF">ACFFN1_08765</name>
</gene>
<comment type="similarity">
    <text evidence="2">Belongs to the phosphohexose mutase family.</text>
</comment>
<dbReference type="EMBL" id="JBHMAU010000054">
    <property type="protein sequence ID" value="MFB9776494.1"/>
    <property type="molecule type" value="Genomic_DNA"/>
</dbReference>
<dbReference type="Pfam" id="PF02880">
    <property type="entry name" value="PGM_PMM_III"/>
    <property type="match status" value="1"/>
</dbReference>
<evidence type="ECO:0000256" key="7">
    <source>
        <dbReference type="SAM" id="MobiDB-lite"/>
    </source>
</evidence>
<evidence type="ECO:0000256" key="4">
    <source>
        <dbReference type="ARBA" id="ARBA00022723"/>
    </source>
</evidence>
<feature type="region of interest" description="Disordered" evidence="7">
    <location>
        <begin position="1"/>
        <end position="21"/>
    </location>
</feature>
<organism evidence="12 13">
    <name type="scientific">Brevibacterium otitidis</name>
    <dbReference type="NCBI Taxonomy" id="53364"/>
    <lineage>
        <taxon>Bacteria</taxon>
        <taxon>Bacillati</taxon>
        <taxon>Actinomycetota</taxon>
        <taxon>Actinomycetes</taxon>
        <taxon>Micrococcales</taxon>
        <taxon>Brevibacteriaceae</taxon>
        <taxon>Brevibacterium</taxon>
    </lineage>
</organism>
<accession>A0ABV5X3E8</accession>
<protein>
    <submittedName>
        <fullName evidence="12">Phospho-sugar mutase</fullName>
        <ecNumber evidence="12">5.4.2.-</ecNumber>
    </submittedName>
</protein>
<dbReference type="RefSeq" id="WP_376840306.1">
    <property type="nucleotide sequence ID" value="NZ_JBHMAU010000054.1"/>
</dbReference>
<evidence type="ECO:0000259" key="10">
    <source>
        <dbReference type="Pfam" id="PF02879"/>
    </source>
</evidence>
<dbReference type="Pfam" id="PF00408">
    <property type="entry name" value="PGM_PMM_IV"/>
    <property type="match status" value="1"/>
</dbReference>
<dbReference type="Proteomes" id="UP001589707">
    <property type="component" value="Unassembled WGS sequence"/>
</dbReference>
<dbReference type="PRINTS" id="PR00509">
    <property type="entry name" value="PGMPMM"/>
</dbReference>
<dbReference type="PANTHER" id="PTHR45745">
    <property type="entry name" value="PHOSPHOMANNOMUTASE 45A"/>
    <property type="match status" value="1"/>
</dbReference>
<feature type="domain" description="Alpha-D-phosphohexomutase C-terminal" evidence="8">
    <location>
        <begin position="585"/>
        <end position="618"/>
    </location>
</feature>
<evidence type="ECO:0000313" key="12">
    <source>
        <dbReference type="EMBL" id="MFB9776494.1"/>
    </source>
</evidence>
<keyword evidence="13" id="KW-1185">Reference proteome</keyword>
<reference evidence="12 13" key="1">
    <citation type="submission" date="2024-09" db="EMBL/GenBank/DDBJ databases">
        <authorList>
            <person name="Sun Q."/>
            <person name="Mori K."/>
        </authorList>
    </citation>
    <scope>NUCLEOTIDE SEQUENCE [LARGE SCALE GENOMIC DNA]</scope>
    <source>
        <strain evidence="12 13">JCM 11683</strain>
    </source>
</reference>
<dbReference type="Pfam" id="PF02878">
    <property type="entry name" value="PGM_PMM_I"/>
    <property type="match status" value="1"/>
</dbReference>
<evidence type="ECO:0000259" key="9">
    <source>
        <dbReference type="Pfam" id="PF02878"/>
    </source>
</evidence>
<dbReference type="InterPro" id="IPR005845">
    <property type="entry name" value="A-D-PHexomutase_a/b/a-II"/>
</dbReference>
<dbReference type="Pfam" id="PF02879">
    <property type="entry name" value="PGM_PMM_II"/>
    <property type="match status" value="1"/>
</dbReference>
<evidence type="ECO:0000256" key="5">
    <source>
        <dbReference type="ARBA" id="ARBA00022842"/>
    </source>
</evidence>
<dbReference type="EC" id="5.4.2.-" evidence="12"/>
<feature type="domain" description="Alpha-D-phosphohexomutase alpha/beta/alpha" evidence="9">
    <location>
        <begin position="78"/>
        <end position="192"/>
    </location>
</feature>
<dbReference type="InterPro" id="IPR016066">
    <property type="entry name" value="A-D-PHexomutase_CS"/>
</dbReference>
<evidence type="ECO:0000256" key="6">
    <source>
        <dbReference type="ARBA" id="ARBA00023235"/>
    </source>
</evidence>
<keyword evidence="5" id="KW-0460">Magnesium</keyword>
<evidence type="ECO:0000256" key="3">
    <source>
        <dbReference type="ARBA" id="ARBA00022553"/>
    </source>
</evidence>
<feature type="domain" description="Alpha-D-phosphohexomutase alpha/beta/alpha" evidence="10">
    <location>
        <begin position="264"/>
        <end position="361"/>
    </location>
</feature>
<evidence type="ECO:0000256" key="2">
    <source>
        <dbReference type="ARBA" id="ARBA00010231"/>
    </source>
</evidence>
<feature type="domain" description="Alpha-D-phosphohexomutase alpha/beta/alpha" evidence="11">
    <location>
        <begin position="402"/>
        <end position="516"/>
    </location>
</feature>
<dbReference type="InterPro" id="IPR005843">
    <property type="entry name" value="A-D-PHexomutase_C"/>
</dbReference>
<dbReference type="SUPFAM" id="SSF53738">
    <property type="entry name" value="Phosphoglucomutase, first 3 domains"/>
    <property type="match status" value="3"/>
</dbReference>
<dbReference type="InterPro" id="IPR036900">
    <property type="entry name" value="A-D-PHexomutase_C_sf"/>
</dbReference>
<feature type="compositionally biased region" description="Pro residues" evidence="7">
    <location>
        <begin position="1"/>
        <end position="18"/>
    </location>
</feature>
<dbReference type="InterPro" id="IPR005846">
    <property type="entry name" value="A-D-PHexomutase_a/b/a-III"/>
</dbReference>
<evidence type="ECO:0000313" key="13">
    <source>
        <dbReference type="Proteomes" id="UP001589707"/>
    </source>
</evidence>
<evidence type="ECO:0000259" key="11">
    <source>
        <dbReference type="Pfam" id="PF02880"/>
    </source>
</evidence>
<comment type="caution">
    <text evidence="12">The sequence shown here is derived from an EMBL/GenBank/DDBJ whole genome shotgun (WGS) entry which is preliminary data.</text>
</comment>
<dbReference type="SUPFAM" id="SSF55957">
    <property type="entry name" value="Phosphoglucomutase, C-terminal domain"/>
    <property type="match status" value="1"/>
</dbReference>
<dbReference type="PANTHER" id="PTHR45745:SF1">
    <property type="entry name" value="PHOSPHOGLUCOMUTASE 2B-RELATED"/>
    <property type="match status" value="1"/>
</dbReference>
<dbReference type="Gene3D" id="3.40.120.10">
    <property type="entry name" value="Alpha-D-Glucose-1,6-Bisphosphate, subunit A, domain 3"/>
    <property type="match status" value="3"/>
</dbReference>